<name>A0ABW5NBK9_9FLAO</name>
<dbReference type="NCBIfam" id="TIGR03696">
    <property type="entry name" value="Rhs_assc_core"/>
    <property type="match status" value="1"/>
</dbReference>
<dbReference type="Gene3D" id="2.180.10.10">
    <property type="entry name" value="RHS repeat-associated core"/>
    <property type="match status" value="2"/>
</dbReference>
<dbReference type="InterPro" id="IPR045619">
    <property type="entry name" value="DUF6443"/>
</dbReference>
<dbReference type="Pfam" id="PF20041">
    <property type="entry name" value="DUF6443"/>
    <property type="match status" value="1"/>
</dbReference>
<comment type="caution">
    <text evidence="2">The sequence shown here is derived from an EMBL/GenBank/DDBJ whole genome shotgun (WGS) entry which is preliminary data.</text>
</comment>
<dbReference type="InterPro" id="IPR022385">
    <property type="entry name" value="Rhs_assc_core"/>
</dbReference>
<dbReference type="PANTHER" id="PTHR32305:SF15">
    <property type="entry name" value="PROTEIN RHSA-RELATED"/>
    <property type="match status" value="1"/>
</dbReference>
<dbReference type="PANTHER" id="PTHR32305">
    <property type="match status" value="1"/>
</dbReference>
<dbReference type="InterPro" id="IPR050708">
    <property type="entry name" value="T6SS_VgrG/RHS"/>
</dbReference>
<sequence>MYDTKHYFNRIFIGFFILLLGPFRLLAQEKETFTPDQIQQAHQGQTSLTYTSPLLEAPQTVDEDVYGYVRLEINKDTPPYTRYDFSITLEVQQVLADGRIATDVEVHKLTVKNNRKGGAGHHIAQKACILRGAYGAVVNIRTYSYKDIANGGMVDTEGTIPANIQLTIGHAKERFETLSTTPPLVSTPVIHNKEIQFAWEPVAGAKAYELEWTWIDNYGTQHTTPLGADQIALSEKTFRQNNTRVRVSGRTYRIPLVYDKGYLIYRIRAVGHFLEDTNRERYGMWSSGDIPKNTVADWPHTYEITAEHEAAKNWQFQTSYAEEGKKKEVVSYFDGSLRNRQTVTKINTDNHAVVGEVIYDAQGRAAVEVLPVPTADEKLQYYQNFTRTHSGQAYTYAAFDKDTQNRIDTPNDDKRMGTQSGAAQYYSSENTLTDPFRNRVPDAKGYPMSQIEYTADNTGRIRRKGGVGETHQLGSGHEMEYFYGVPEQKELNRLFGYSVGKASHYKKNMVLDPNRQLSINYIDPEGRTIATALAGYSPDAVIGLDDEKDESGLHKQLLTDLLGKIRRTDTDTAEDNNNLQNTGNWGEIRDRLMYAANKMAVHQETRKFMYALTHDQPTFIFETAIGENQVCEAHYPMAYELSIDIVDEEANSLMPTAVDRMPIILEGTASNGITLDPLEVPVQRGSFAISKALTVHKDKLQEYADAYIARLQNPEDPCYVAPTSVYTTPLLLDGCFSTCEECTDSLLAGHASVTVARQAYVEEEIASYDPAQLALLTAEERTQLEESLAKQWDQALEACNAPCADGSVGADEDTTGSISCQSARQQLLQDMRPLGQYGGELQAGGTNLITVFNDNNRLLSTRLTEEVHNSWRNPRHDIYDSNPTSGTALYTAGHYYDREGTISYVTVQREVTITQDGEELINYIPEIVEGSPLEEDADDPSKAYVEPQYLKEVADFLHPDRWQDSWANSLLVYHPEYEYLRYSQAVCDLKVAKAGTTDVFFNPDGYDTYLHSITSFDEAVQKGMLSATATTLSDQDPYFSRALSGGYESNTLFTARKTIIEEALTSNYDGSNASLMSSVYKTIACNTLQTCTVPATTAAIFGAVSNLQEEQRNKFWNSYKTNYIAVKQRILSTFRDAYAMKNGFYNGCIGVSEAPASIITRLDTYHYTAVSALQTYLNGTTDALCEYSEVTAYRHKQKRFEPTDMYYNSGASIETVLADMEEQINYNYYINTGVCPLARDLEMYWEGYFMAINEQGISPVSAYEYQGNYFTIALYEEMGGVFPASEAVQIVGSVSGNQLTQQLQVGTVIEGATHTLNIPSGLSWNDYGQGWHITHIGNIYSVYNASQKNFSYQLAAMIEDQGVQKEIIVSGTTEARIAECSVGTPNGVGVFLGAGNTWDETGDCNIESAVSKVLPTLLNELISLGQLNATSYEIGQLTAYADSYLAQFFGTGSSVLWNTEGTGVYTITVDGVEKMRWNLDESFPNQGEVSAVSFGLQEGVSNTIIGQTVQITWAGKELTIAGSAGENEERILNFLCCGDINDHLSPANPICIDDSLEQRFGEDIVILINKALSEEILISTNENKLLPIKGYLEYTEFLQKFLTANTAYHCEKNPRNNCNDRIDYSNQNHVYLHFNRYGRNLLLGIWFSDIHFVSFNITGGVPKDNFESVREITRIERVNDYSNFRIFYKSKGNDEELSMYSRLVQARMDIPIVSHFREVSFDCELLDKYLQVPLQREPDNLDNIDVSVCLENDIIENQLEEVLKRVFNAQLEATRTNTNVPDTVFDELFFDEPIRLNDRFKYILEPYYSTANHLIDKGLIYQNEFDKYRGYSKDDLSGGVIGFSSTISIDLISGQEPYQSLLYLNLWFEEDFYDVEEILDLRILRSGDTHLNYTSVGGSMLAIEYRDIHGITHLAKNVQFSINRSEVGFSEPFSRFQFQIPLCELLSVDINTVASRAESTTKGEVHFNEVEQTTGIEEVEVPAPQKTVFTRVSQTTFATRVNASCEEPCVPQPLPPVSCTGAFATYETILQRIGDTEQTYTQEDFCKYHLGYLVSDYNYYLQRFNVRDTQSLFYMTIMDFGATDFNYGYSDMESVINAYKVYIDGTTADNRDSWREFTTSHLLALQATGSCIPVPDPFLIDMGGISAPDQEPSCEKLTKSIHETYMQDTYEVYLEQQRARFIKAYIQQATAGVVEQFDMEYFDKEYQYTLYYYDQAGNLIQTVPPQGVDRFTDEELETDSGSGSLNDRINSYRAANTEIEDASLLPDHTLQTQYTYNALNQLVWQSTPDGGVTRFAYDPLGRIIASQNAKQLASNTFSYSKYDGLGRIVEAGEFVPKVPVAITGTTGKLVNTTTGEVVSLQSYPDAISDIRHEVTRTRYTEPVSYAADIFNTIPVLDETVAATARNRVTAVFYYDIWKDDTTRERNYQHATYYHYDIHGNVKELVQHNRLLALSQEDPFSGIKHVEYEYDLISGNVNRVVYQKGAVDQLIHRYTYDADNRIIEVATSTDGYLWEKDAGYAYFAHGPLARTVLGEEQVQGQDYTYTLQGWLKGVNSDMLNSENDPGADGVAQTAKDVYGYALGYFEQDYQPIGAINAFVKTAAATQNPADLYNGNIKQMTTALLNHKEKPKGLQFNHYRYDQLNRIKSMQGYDIAGATVANYASSYSYDRNGNLQTLNRTAVNKKGKPVRMDELSYTYKPNTNQLDHVTDAVRRKKFNDITTQSAGNYTYDAIGQLTKDEAEGITAITWRVDGKVKSITKSDQTRIRFAYDGLGNRIAKIVARPNKKEKVTTYVRDAQGNVMGVYTTNESDPEQISAQKKVTLTEHHLYGSSRLGLEEKKVRIKAQPAMAPRKVTQKLGDKRFELSNHLGNVLSVVSDRKITGTGSTGQILHTYDFTGWERIQDYNDWNPYGPAVITTTDDVLHAAVDDAREGIIHTMLTEPGKQYTVAFDLELLTSPEIRVETEVFGELLTHMIIQQSGRHQISFTATQVVTNISWARTRDKDEVVDTFILDNVTITTSDEVDSDVKNNNVIFTADVLSYNDYYPFGSLMPGRHGNSSDYRYGYQGQEMDNEVKGEGNSLNYRFRMHDPRVGRFFAVDPLASQYPYNSPYAFAENQVIYAVELEGLEKRIIINNNLHGYDKSKIFVVEPKDLQNETHEYVKSYLRFAEGLKQFGLIDEGTDLHLKFIGAKTEKEGGDFVHYGQHEAIWTIGGETMRVPLDIPYDATHIEGSSFIDYPLALVGGGLYTRMFRGITQKTVANTAVGQMFKHFYGTTRGRLIEKLAAQTKYKGWQWLDDISSNFPTFDFIKAGTFSSFKTFKGNSFPLTTYKGYINKIKDKVTNGFKFKGVTYSPKEGVLDILVPENIVKEFTKEGGKFYDSFQKLIKHGAENGVKVKVSSKL</sequence>
<organism evidence="2 3">
    <name type="scientific">Aquimarina hainanensis</name>
    <dbReference type="NCBI Taxonomy" id="1578017"/>
    <lineage>
        <taxon>Bacteria</taxon>
        <taxon>Pseudomonadati</taxon>
        <taxon>Bacteroidota</taxon>
        <taxon>Flavobacteriia</taxon>
        <taxon>Flavobacteriales</taxon>
        <taxon>Flavobacteriaceae</taxon>
        <taxon>Aquimarina</taxon>
    </lineage>
</organism>
<protein>
    <submittedName>
        <fullName evidence="2">RHS repeat-associated core domain-containing protein</fullName>
    </submittedName>
</protein>
<keyword evidence="3" id="KW-1185">Reference proteome</keyword>
<dbReference type="EMBL" id="JBHULX010000021">
    <property type="protein sequence ID" value="MFD2591578.1"/>
    <property type="molecule type" value="Genomic_DNA"/>
</dbReference>
<evidence type="ECO:0000313" key="3">
    <source>
        <dbReference type="Proteomes" id="UP001597459"/>
    </source>
</evidence>
<accession>A0ABW5NBK9</accession>
<feature type="domain" description="DUF6443" evidence="1">
    <location>
        <begin position="317"/>
        <end position="400"/>
    </location>
</feature>
<proteinExistence type="predicted"/>
<evidence type="ECO:0000313" key="2">
    <source>
        <dbReference type="EMBL" id="MFD2591578.1"/>
    </source>
</evidence>
<dbReference type="RefSeq" id="WP_378257124.1">
    <property type="nucleotide sequence ID" value="NZ_JBHSJV010000001.1"/>
</dbReference>
<gene>
    <name evidence="2" type="ORF">ACFSTE_12140</name>
</gene>
<evidence type="ECO:0000259" key="1">
    <source>
        <dbReference type="Pfam" id="PF20041"/>
    </source>
</evidence>
<dbReference type="Proteomes" id="UP001597459">
    <property type="component" value="Unassembled WGS sequence"/>
</dbReference>
<dbReference type="InterPro" id="IPR006530">
    <property type="entry name" value="YD"/>
</dbReference>
<reference evidence="3" key="1">
    <citation type="journal article" date="2019" name="Int. J. Syst. Evol. Microbiol.">
        <title>The Global Catalogue of Microorganisms (GCM) 10K type strain sequencing project: providing services to taxonomists for standard genome sequencing and annotation.</title>
        <authorList>
            <consortium name="The Broad Institute Genomics Platform"/>
            <consortium name="The Broad Institute Genome Sequencing Center for Infectious Disease"/>
            <person name="Wu L."/>
            <person name="Ma J."/>
        </authorList>
    </citation>
    <scope>NUCLEOTIDE SEQUENCE [LARGE SCALE GENOMIC DNA]</scope>
    <source>
        <strain evidence="3">KCTC 42423</strain>
    </source>
</reference>
<dbReference type="NCBIfam" id="TIGR01643">
    <property type="entry name" value="YD_repeat_2x"/>
    <property type="match status" value="1"/>
</dbReference>